<dbReference type="PANTHER" id="PTHR12526">
    <property type="entry name" value="GLYCOSYLTRANSFERASE"/>
    <property type="match status" value="1"/>
</dbReference>
<dbReference type="InterPro" id="IPR028098">
    <property type="entry name" value="Glyco_trans_4-like_N"/>
</dbReference>
<evidence type="ECO:0000259" key="1">
    <source>
        <dbReference type="Pfam" id="PF13439"/>
    </source>
</evidence>
<dbReference type="PANTHER" id="PTHR12526:SF600">
    <property type="entry name" value="GLYCOSYL TRANSFERASE GROUP 1"/>
    <property type="match status" value="1"/>
</dbReference>
<organism evidence="2 3">
    <name type="scientific">Rhizomicrobium electricum</name>
    <dbReference type="NCBI Taxonomy" id="480070"/>
    <lineage>
        <taxon>Bacteria</taxon>
        <taxon>Pseudomonadati</taxon>
        <taxon>Pseudomonadota</taxon>
        <taxon>Alphaproteobacteria</taxon>
        <taxon>Micropepsales</taxon>
        <taxon>Micropepsaceae</taxon>
        <taxon>Rhizomicrobium</taxon>
    </lineage>
</organism>
<sequence length="417" mass="45388">MKPRLVFVSPRYLLPADMGGKIRTAHVLKGLKGGRFHVTLVSPSPRDIPPDQAAELAAMCDAFVAWPEPVRGPLFGVTRLRHLFSPLPVPVATDRSAAARKVVQKTLAGADVLVADFLHSAVLVPSHREMVSVLFTHNVETEIFARHCEIAHGVKRLVWQDQLRKMRAFEAATLKAFDSVVAVSERDRDAFRRDYGVLASVIPTGVDLDYFSFRAVPDDVRPVFAFTASMDSLANIDGVRWFMDKVWPLIVAALPDAEMRVIGRRPDAGLVAEAARRRLNWIFTGTVDDVRPHLEGAAAYVIPLRVGGGTRIKAYEAMAFGLPTVSTSVGIEGLAVEPERHFLKADTEEAFAAAAVRLAVDAPTRRRLADEARAMVEKNCSARSVGLVFETICVAAMETKGLSASPARIPAHGTSAA</sequence>
<dbReference type="Proteomes" id="UP001499951">
    <property type="component" value="Unassembled WGS sequence"/>
</dbReference>
<evidence type="ECO:0000313" key="3">
    <source>
        <dbReference type="Proteomes" id="UP001499951"/>
    </source>
</evidence>
<dbReference type="SUPFAM" id="SSF53756">
    <property type="entry name" value="UDP-Glycosyltransferase/glycogen phosphorylase"/>
    <property type="match status" value="1"/>
</dbReference>
<dbReference type="Gene3D" id="3.40.50.2000">
    <property type="entry name" value="Glycogen Phosphorylase B"/>
    <property type="match status" value="2"/>
</dbReference>
<reference evidence="3" key="1">
    <citation type="journal article" date="2019" name="Int. J. Syst. Evol. Microbiol.">
        <title>The Global Catalogue of Microorganisms (GCM) 10K type strain sequencing project: providing services to taxonomists for standard genome sequencing and annotation.</title>
        <authorList>
            <consortium name="The Broad Institute Genomics Platform"/>
            <consortium name="The Broad Institute Genome Sequencing Center for Infectious Disease"/>
            <person name="Wu L."/>
            <person name="Ma J."/>
        </authorList>
    </citation>
    <scope>NUCLEOTIDE SEQUENCE [LARGE SCALE GENOMIC DNA]</scope>
    <source>
        <strain evidence="3">JCM 15089</strain>
    </source>
</reference>
<dbReference type="Pfam" id="PF13439">
    <property type="entry name" value="Glyco_transf_4"/>
    <property type="match status" value="1"/>
</dbReference>
<dbReference type="RefSeq" id="WP_166929437.1">
    <property type="nucleotide sequence ID" value="NZ_BAAADD010000004.1"/>
</dbReference>
<evidence type="ECO:0000313" key="2">
    <source>
        <dbReference type="EMBL" id="GAA0570145.1"/>
    </source>
</evidence>
<proteinExistence type="predicted"/>
<gene>
    <name evidence="2" type="ORF">GCM10008942_18660</name>
</gene>
<dbReference type="EMBL" id="BAAADD010000004">
    <property type="protein sequence ID" value="GAA0570145.1"/>
    <property type="molecule type" value="Genomic_DNA"/>
</dbReference>
<keyword evidence="3" id="KW-1185">Reference proteome</keyword>
<dbReference type="CDD" id="cd03801">
    <property type="entry name" value="GT4_PimA-like"/>
    <property type="match status" value="1"/>
</dbReference>
<feature type="domain" description="Glycosyltransferase subfamily 4-like N-terminal" evidence="1">
    <location>
        <begin position="23"/>
        <end position="209"/>
    </location>
</feature>
<protein>
    <submittedName>
        <fullName evidence="2">Glycosyltransferase</fullName>
    </submittedName>
</protein>
<accession>A0ABP3PT12</accession>
<dbReference type="Pfam" id="PF13692">
    <property type="entry name" value="Glyco_trans_1_4"/>
    <property type="match status" value="1"/>
</dbReference>
<comment type="caution">
    <text evidence="2">The sequence shown here is derived from an EMBL/GenBank/DDBJ whole genome shotgun (WGS) entry which is preliminary data.</text>
</comment>
<name>A0ABP3PT12_9PROT</name>